<dbReference type="EMBL" id="QKQP01000001">
    <property type="protein sequence ID" value="PZD82394.1"/>
    <property type="molecule type" value="Genomic_DNA"/>
</dbReference>
<gene>
    <name evidence="1" type="ORF">DN052_05095</name>
</gene>
<comment type="caution">
    <text evidence="1">The sequence shown here is derived from an EMBL/GenBank/DDBJ whole genome shotgun (WGS) entry which is preliminary data.</text>
</comment>
<dbReference type="AlphaFoldDB" id="A0A2W1KKM3"/>
<protein>
    <submittedName>
        <fullName evidence="1">Uncharacterized protein</fullName>
    </submittedName>
</protein>
<reference evidence="1 2" key="1">
    <citation type="submission" date="2018-06" db="EMBL/GenBank/DDBJ databases">
        <title>Draft sequence of Acidithiobacillus ferrooxidans CCM 4253.</title>
        <authorList>
            <person name="Moya-Beltran A."/>
            <person name="Castro M."/>
            <person name="Covarrubias P.C."/>
            <person name="Issotta F."/>
            <person name="Janiczek O."/>
            <person name="Mandl M."/>
            <person name="Kucera J."/>
            <person name="Quatrini R."/>
        </authorList>
    </citation>
    <scope>NUCLEOTIDE SEQUENCE [LARGE SCALE GENOMIC DNA]</scope>
    <source>
        <strain evidence="1 2">CCM 4253</strain>
    </source>
</reference>
<dbReference type="Proteomes" id="UP000248886">
    <property type="component" value="Unassembled WGS sequence"/>
</dbReference>
<organism evidence="1 2">
    <name type="scientific">Acidithiobacillus ferrooxidans</name>
    <name type="common">Thiobacillus ferrooxidans</name>
    <dbReference type="NCBI Taxonomy" id="920"/>
    <lineage>
        <taxon>Bacteria</taxon>
        <taxon>Pseudomonadati</taxon>
        <taxon>Pseudomonadota</taxon>
        <taxon>Acidithiobacillia</taxon>
        <taxon>Acidithiobacillales</taxon>
        <taxon>Acidithiobacillaceae</taxon>
        <taxon>Acidithiobacillus</taxon>
    </lineage>
</organism>
<sequence>MRTQADYYTIGTFQLWINDRRRCAKTEEERRGWIRLDAWVNQRVVSLKARYPHQNVHNQPAFRLVEEGFQDE</sequence>
<dbReference type="RefSeq" id="WP_054608684.1">
    <property type="nucleotide sequence ID" value="NZ_AP025160.1"/>
</dbReference>
<proteinExistence type="predicted"/>
<evidence type="ECO:0000313" key="1">
    <source>
        <dbReference type="EMBL" id="PZD82394.1"/>
    </source>
</evidence>
<name>A0A2W1KKM3_ACIFR</name>
<accession>A0A2W1KKM3</accession>
<evidence type="ECO:0000313" key="2">
    <source>
        <dbReference type="Proteomes" id="UP000248886"/>
    </source>
</evidence>